<evidence type="ECO:0000256" key="7">
    <source>
        <dbReference type="SAM" id="MobiDB-lite"/>
    </source>
</evidence>
<evidence type="ECO:0000256" key="1">
    <source>
        <dbReference type="ARBA" id="ARBA00012513"/>
    </source>
</evidence>
<dbReference type="Gene3D" id="3.30.200.20">
    <property type="entry name" value="Phosphorylase Kinase, domain 1"/>
    <property type="match status" value="1"/>
</dbReference>
<organism evidence="9 10">
    <name type="scientific">Stackebrandtia albiflava</name>
    <dbReference type="NCBI Taxonomy" id="406432"/>
    <lineage>
        <taxon>Bacteria</taxon>
        <taxon>Bacillati</taxon>
        <taxon>Actinomycetota</taxon>
        <taxon>Actinomycetes</taxon>
        <taxon>Glycomycetales</taxon>
        <taxon>Glycomycetaceae</taxon>
        <taxon>Stackebrandtia</taxon>
    </lineage>
</organism>
<accession>A0A562V0S1</accession>
<dbReference type="PANTHER" id="PTHR43289:SF6">
    <property type="entry name" value="SERINE_THREONINE-PROTEIN KINASE NEKL-3"/>
    <property type="match status" value="1"/>
</dbReference>
<dbReference type="GO" id="GO:0004674">
    <property type="term" value="F:protein serine/threonine kinase activity"/>
    <property type="evidence" value="ECO:0007669"/>
    <property type="project" value="UniProtKB-KW"/>
</dbReference>
<dbReference type="OrthoDB" id="9762169at2"/>
<dbReference type="PANTHER" id="PTHR43289">
    <property type="entry name" value="MITOGEN-ACTIVATED PROTEIN KINASE KINASE KINASE 20-RELATED"/>
    <property type="match status" value="1"/>
</dbReference>
<feature type="region of interest" description="Disordered" evidence="7">
    <location>
        <begin position="306"/>
        <end position="335"/>
    </location>
</feature>
<dbReference type="SMART" id="SM00220">
    <property type="entry name" value="S_TKc"/>
    <property type="match status" value="1"/>
</dbReference>
<keyword evidence="6" id="KW-0067">ATP-binding</keyword>
<gene>
    <name evidence="9" type="ORF">LX16_2200</name>
</gene>
<reference evidence="9 10" key="1">
    <citation type="journal article" date="2013" name="Stand. Genomic Sci.">
        <title>Genomic Encyclopedia of Type Strains, Phase I: The one thousand microbial genomes (KMG-I) project.</title>
        <authorList>
            <person name="Kyrpides N.C."/>
            <person name="Woyke T."/>
            <person name="Eisen J.A."/>
            <person name="Garrity G."/>
            <person name="Lilburn T.G."/>
            <person name="Beck B.J."/>
            <person name="Whitman W.B."/>
            <person name="Hugenholtz P."/>
            <person name="Klenk H.P."/>
        </authorList>
    </citation>
    <scope>NUCLEOTIDE SEQUENCE [LARGE SCALE GENOMIC DNA]</scope>
    <source>
        <strain evidence="9 10">DSM 45044</strain>
    </source>
</reference>
<proteinExistence type="predicted"/>
<evidence type="ECO:0000256" key="6">
    <source>
        <dbReference type="ARBA" id="ARBA00022840"/>
    </source>
</evidence>
<evidence type="ECO:0000259" key="8">
    <source>
        <dbReference type="PROSITE" id="PS50011"/>
    </source>
</evidence>
<dbReference type="Gene3D" id="1.10.510.10">
    <property type="entry name" value="Transferase(Phosphotransferase) domain 1"/>
    <property type="match status" value="1"/>
</dbReference>
<evidence type="ECO:0000256" key="2">
    <source>
        <dbReference type="ARBA" id="ARBA00022527"/>
    </source>
</evidence>
<evidence type="ECO:0000313" key="9">
    <source>
        <dbReference type="EMBL" id="TWJ11478.1"/>
    </source>
</evidence>
<dbReference type="CDD" id="cd14014">
    <property type="entry name" value="STKc_PknB_like"/>
    <property type="match status" value="1"/>
</dbReference>
<dbReference type="InterPro" id="IPR000719">
    <property type="entry name" value="Prot_kinase_dom"/>
</dbReference>
<evidence type="ECO:0000313" key="10">
    <source>
        <dbReference type="Proteomes" id="UP000321617"/>
    </source>
</evidence>
<dbReference type="EMBL" id="VLLL01000006">
    <property type="protein sequence ID" value="TWJ11478.1"/>
    <property type="molecule type" value="Genomic_DNA"/>
</dbReference>
<dbReference type="GO" id="GO:0005524">
    <property type="term" value="F:ATP binding"/>
    <property type="evidence" value="ECO:0007669"/>
    <property type="project" value="UniProtKB-KW"/>
</dbReference>
<evidence type="ECO:0000256" key="3">
    <source>
        <dbReference type="ARBA" id="ARBA00022679"/>
    </source>
</evidence>
<keyword evidence="3" id="KW-0808">Transferase</keyword>
<keyword evidence="4" id="KW-0547">Nucleotide-binding</keyword>
<keyword evidence="10" id="KW-1185">Reference proteome</keyword>
<dbReference type="Proteomes" id="UP000321617">
    <property type="component" value="Unassembled WGS sequence"/>
</dbReference>
<protein>
    <recommendedName>
        <fullName evidence="1">non-specific serine/threonine protein kinase</fullName>
        <ecNumber evidence="1">2.7.11.1</ecNumber>
    </recommendedName>
</protein>
<dbReference type="AlphaFoldDB" id="A0A562V0S1"/>
<dbReference type="SUPFAM" id="SSF56112">
    <property type="entry name" value="Protein kinase-like (PK-like)"/>
    <property type="match status" value="1"/>
</dbReference>
<dbReference type="PROSITE" id="PS00108">
    <property type="entry name" value="PROTEIN_KINASE_ST"/>
    <property type="match status" value="1"/>
</dbReference>
<dbReference type="InterPro" id="IPR011009">
    <property type="entry name" value="Kinase-like_dom_sf"/>
</dbReference>
<evidence type="ECO:0000256" key="4">
    <source>
        <dbReference type="ARBA" id="ARBA00022741"/>
    </source>
</evidence>
<dbReference type="PROSITE" id="PS50011">
    <property type="entry name" value="PROTEIN_KINASE_DOM"/>
    <property type="match status" value="1"/>
</dbReference>
<dbReference type="RefSeq" id="WP_158645559.1">
    <property type="nucleotide sequence ID" value="NZ_BAABIJ010000002.1"/>
</dbReference>
<comment type="caution">
    <text evidence="9">The sequence shown here is derived from an EMBL/GenBank/DDBJ whole genome shotgun (WGS) entry which is preliminary data.</text>
</comment>
<evidence type="ECO:0000256" key="5">
    <source>
        <dbReference type="ARBA" id="ARBA00022777"/>
    </source>
</evidence>
<dbReference type="EC" id="2.7.11.1" evidence="1"/>
<feature type="region of interest" description="Disordered" evidence="7">
    <location>
        <begin position="367"/>
        <end position="401"/>
    </location>
</feature>
<keyword evidence="5 9" id="KW-0418">Kinase</keyword>
<keyword evidence="2 9" id="KW-0723">Serine/threonine-protein kinase</keyword>
<name>A0A562V0S1_9ACTN</name>
<dbReference type="InterPro" id="IPR008271">
    <property type="entry name" value="Ser/Thr_kinase_AS"/>
</dbReference>
<feature type="domain" description="Protein kinase" evidence="8">
    <location>
        <begin position="23"/>
        <end position="299"/>
    </location>
</feature>
<sequence length="495" mass="53471">MDDTTSSTFLPWSELTGLLPGYRLDQEPVSTTNMSRVYLAVDTRLHHRKVAIKIMADYLASHAGYRKRFLREIQLMAGLEHPNIAYIITAASEEDRLLYFVMPRAEADLRTRLKAGPLDLSETAHTVGQIAAALDHAHDHGVLHRDVKPGNILFGAGGHVYLSDFGVAKTRSGEDLTAVGETIGTRRYTAMEVFNGETTAPEPRTAGLLTPATAVERAGDVYSLGAVLYHCLTGRRPFDELDDIAAEAAQRDGGAPRVTESRPDLPETLDTVVAKAMHLDPAARYHTCEALASDLNRAIGRSGVGPVPASRGTTVTALGASDDTPPTVASSGRTAVSAPRRIGMIATMVAAVVVAFTAGLFVPDRDADGASGAETPTDPASSESPAAPDESAPPPVTGDEQVERYPMEGECLMEAEDYTVVACDSPEADEYVFKIVTDPEDPNPSQPDHDDAAWLACGGEGFDYHYYWRDSAIAVGREWDPETDRIYYFICYRNL</sequence>
<dbReference type="Pfam" id="PF00069">
    <property type="entry name" value="Pkinase"/>
    <property type="match status" value="1"/>
</dbReference>
<feature type="compositionally biased region" description="Low complexity" evidence="7">
    <location>
        <begin position="375"/>
        <end position="390"/>
    </location>
</feature>